<evidence type="ECO:0000256" key="5">
    <source>
        <dbReference type="ARBA" id="ARBA00022807"/>
    </source>
</evidence>
<keyword evidence="9" id="KW-1185">Reference proteome</keyword>
<reference evidence="8 9" key="1">
    <citation type="journal article" date="2009" name="Stand. Genomic Sci.">
        <title>Complete genome sequence of Acidimicrobium ferrooxidans type strain (ICP).</title>
        <authorList>
            <person name="Clum A."/>
            <person name="Nolan M."/>
            <person name="Lang E."/>
            <person name="Glavina Del Rio T."/>
            <person name="Tice H."/>
            <person name="Copeland A."/>
            <person name="Cheng J.F."/>
            <person name="Lucas S."/>
            <person name="Chen F."/>
            <person name="Bruce D."/>
            <person name="Goodwin L."/>
            <person name="Pitluck S."/>
            <person name="Ivanova N."/>
            <person name="Mavrommatis K."/>
            <person name="Mikhailova N."/>
            <person name="Pati A."/>
            <person name="Chen A."/>
            <person name="Palaniappan K."/>
            <person name="Goker M."/>
            <person name="Spring S."/>
            <person name="Land M."/>
            <person name="Hauser L."/>
            <person name="Chang Y.J."/>
            <person name="Jeffries C.C."/>
            <person name="Chain P."/>
            <person name="Bristow J."/>
            <person name="Eisen J.A."/>
            <person name="Markowitz V."/>
            <person name="Hugenholtz P."/>
            <person name="Kyrpides N.C."/>
            <person name="Klenk H.P."/>
            <person name="Lapidus A."/>
        </authorList>
    </citation>
    <scope>NUCLEOTIDE SEQUENCE [LARGE SCALE GENOMIC DNA]</scope>
    <source>
        <strain evidence="9">DSM 10331 / JCM 15462 / NBRC 103882 / ICP</strain>
    </source>
</reference>
<feature type="region of interest" description="Disordered" evidence="6">
    <location>
        <begin position="51"/>
        <end position="97"/>
    </location>
</feature>
<dbReference type="InterPro" id="IPR000064">
    <property type="entry name" value="NLP_P60_dom"/>
</dbReference>
<dbReference type="PANTHER" id="PTHR47359">
    <property type="entry name" value="PEPTIDOGLYCAN DL-ENDOPEPTIDASE CWLO"/>
    <property type="match status" value="1"/>
</dbReference>
<dbReference type="Pfam" id="PF01464">
    <property type="entry name" value="SLT"/>
    <property type="match status" value="1"/>
</dbReference>
<evidence type="ECO:0000313" key="8">
    <source>
        <dbReference type="EMBL" id="ACU53111.1"/>
    </source>
</evidence>
<feature type="domain" description="NlpC/P60" evidence="7">
    <location>
        <begin position="106"/>
        <end position="228"/>
    </location>
</feature>
<evidence type="ECO:0000256" key="4">
    <source>
        <dbReference type="ARBA" id="ARBA00022801"/>
    </source>
</evidence>
<evidence type="ECO:0000256" key="1">
    <source>
        <dbReference type="ARBA" id="ARBA00007074"/>
    </source>
</evidence>
<dbReference type="InterPro" id="IPR038765">
    <property type="entry name" value="Papain-like_cys_pep_sf"/>
</dbReference>
<dbReference type="HOGENOM" id="CLU_063612_0_0_11"/>
<dbReference type="GO" id="GO:0016020">
    <property type="term" value="C:membrane"/>
    <property type="evidence" value="ECO:0007669"/>
    <property type="project" value="InterPro"/>
</dbReference>
<dbReference type="PROSITE" id="PS51935">
    <property type="entry name" value="NLPC_P60"/>
    <property type="match status" value="1"/>
</dbReference>
<dbReference type="GO" id="GO:0008234">
    <property type="term" value="F:cysteine-type peptidase activity"/>
    <property type="evidence" value="ECO:0007669"/>
    <property type="project" value="UniProtKB-KW"/>
</dbReference>
<dbReference type="PROSITE" id="PS00922">
    <property type="entry name" value="TRANSGLYCOSYLASE"/>
    <property type="match status" value="1"/>
</dbReference>
<dbReference type="SUPFAM" id="SSF53955">
    <property type="entry name" value="Lysozyme-like"/>
    <property type="match status" value="1"/>
</dbReference>
<dbReference type="eggNOG" id="COG0741">
    <property type="taxonomic scope" value="Bacteria"/>
</dbReference>
<dbReference type="SUPFAM" id="SSF54001">
    <property type="entry name" value="Cysteine proteinases"/>
    <property type="match status" value="1"/>
</dbReference>
<dbReference type="CDD" id="cd00254">
    <property type="entry name" value="LT-like"/>
    <property type="match status" value="1"/>
</dbReference>
<dbReference type="GO" id="GO:0006508">
    <property type="term" value="P:proteolysis"/>
    <property type="evidence" value="ECO:0007669"/>
    <property type="project" value="UniProtKB-KW"/>
</dbReference>
<dbReference type="Pfam" id="PF00877">
    <property type="entry name" value="NLPC_P60"/>
    <property type="match status" value="1"/>
</dbReference>
<dbReference type="InterPro" id="IPR023346">
    <property type="entry name" value="Lysozyme-like_dom_sf"/>
</dbReference>
<comment type="similarity">
    <text evidence="2">Belongs to the transglycosylase Slt family.</text>
</comment>
<dbReference type="Proteomes" id="UP000000771">
    <property type="component" value="Chromosome"/>
</dbReference>
<dbReference type="InterPro" id="IPR008258">
    <property type="entry name" value="Transglycosylase_SLT_dom_1"/>
</dbReference>
<proteinExistence type="inferred from homology"/>
<dbReference type="STRING" id="525909.Afer_0142"/>
<dbReference type="InterPro" id="IPR000189">
    <property type="entry name" value="Transglyc_AS"/>
</dbReference>
<dbReference type="eggNOG" id="COG0791">
    <property type="taxonomic scope" value="Bacteria"/>
</dbReference>
<evidence type="ECO:0000256" key="6">
    <source>
        <dbReference type="SAM" id="MobiDB-lite"/>
    </source>
</evidence>
<gene>
    <name evidence="8" type="ordered locus">Afer_0142</name>
</gene>
<keyword evidence="3" id="KW-0645">Protease</keyword>
<dbReference type="InterPro" id="IPR051794">
    <property type="entry name" value="PG_Endopeptidase_C40"/>
</dbReference>
<organism evidence="8 9">
    <name type="scientific">Acidimicrobium ferrooxidans (strain DSM 10331 / JCM 15462 / NBRC 103882 / ICP)</name>
    <dbReference type="NCBI Taxonomy" id="525909"/>
    <lineage>
        <taxon>Bacteria</taxon>
        <taxon>Bacillati</taxon>
        <taxon>Actinomycetota</taxon>
        <taxon>Acidimicrobiia</taxon>
        <taxon>Acidimicrobiales</taxon>
        <taxon>Acidimicrobiaceae</taxon>
        <taxon>Acidimicrobium</taxon>
    </lineage>
</organism>
<evidence type="ECO:0000256" key="2">
    <source>
        <dbReference type="ARBA" id="ARBA00007734"/>
    </source>
</evidence>
<comment type="similarity">
    <text evidence="1">Belongs to the peptidase C40 family.</text>
</comment>
<dbReference type="GO" id="GO:0000270">
    <property type="term" value="P:peptidoglycan metabolic process"/>
    <property type="evidence" value="ECO:0007669"/>
    <property type="project" value="InterPro"/>
</dbReference>
<name>C7M213_ACIFD</name>
<keyword evidence="4" id="KW-0378">Hydrolase</keyword>
<dbReference type="EMBL" id="CP001631">
    <property type="protein sequence ID" value="ACU53111.1"/>
    <property type="molecule type" value="Genomic_DNA"/>
</dbReference>
<evidence type="ECO:0000259" key="7">
    <source>
        <dbReference type="PROSITE" id="PS51935"/>
    </source>
</evidence>
<evidence type="ECO:0000256" key="3">
    <source>
        <dbReference type="ARBA" id="ARBA00022670"/>
    </source>
</evidence>
<feature type="compositionally biased region" description="Polar residues" evidence="6">
    <location>
        <begin position="51"/>
        <end position="79"/>
    </location>
</feature>
<dbReference type="Gene3D" id="1.10.530.10">
    <property type="match status" value="1"/>
</dbReference>
<protein>
    <submittedName>
        <fullName evidence="8">NLP/P60 protein</fullName>
    </submittedName>
</protein>
<evidence type="ECO:0000313" key="9">
    <source>
        <dbReference type="Proteomes" id="UP000000771"/>
    </source>
</evidence>
<dbReference type="RefSeq" id="WP_015797616.1">
    <property type="nucleotide sequence ID" value="NC_013124.1"/>
</dbReference>
<dbReference type="KEGG" id="afo:Afer_0142"/>
<dbReference type="GO" id="GO:0008933">
    <property type="term" value="F:peptidoglycan lytic transglycosylase activity"/>
    <property type="evidence" value="ECO:0007669"/>
    <property type="project" value="InterPro"/>
</dbReference>
<dbReference type="Gene3D" id="3.90.1720.10">
    <property type="entry name" value="endopeptidase domain like (from Nostoc punctiforme)"/>
    <property type="match status" value="1"/>
</dbReference>
<dbReference type="CAZy" id="GH23">
    <property type="family name" value="Glycoside Hydrolase Family 23"/>
</dbReference>
<accession>C7M213</accession>
<dbReference type="PANTHER" id="PTHR47359:SF3">
    <property type="entry name" value="NLP_P60 DOMAIN-CONTAINING PROTEIN-RELATED"/>
    <property type="match status" value="1"/>
</dbReference>
<keyword evidence="5" id="KW-0788">Thiol protease</keyword>
<sequence length="370" mass="36476">MTMAIQSAAPPAVAAIEQLASTLSAAASAQGVASFESTLAAALQAEGQVISGTGKSQSPGSVTGVAQQPSASVVPTSNAPVDPFAGLTPVPPTPTAQTLVSTGGSASERATALAAATGEIGVPYVWGGSSPATGFDCSGLVQWAYAQAGVELPRTAAEQQTVGTLVPSLAAAQPGDLVFYGNPAYHVAIYAGNGMVVQAPMTGENVELAPVGTPTEIRDPTAVAPQPTVSSAVATPSDLTATFQAASAAYGLPTGMLEAVAETESNFNPNAVSSAGAEGIMQLMPQTAASLGVNPFDPTQAIWGAAKLLAGKLAHFGSVPLALAAYNAGDGAVEAYGGIPPYAQTQNYVRTVLSLMGGEADGSGQSTASA</sequence>
<dbReference type="AlphaFoldDB" id="C7M213"/>